<keyword evidence="2" id="KW-1185">Reference proteome</keyword>
<evidence type="ECO:0000313" key="1">
    <source>
        <dbReference type="EMBL" id="PRQ45082.1"/>
    </source>
</evidence>
<organism evidence="1 2">
    <name type="scientific">Rosa chinensis</name>
    <name type="common">China rose</name>
    <dbReference type="NCBI Taxonomy" id="74649"/>
    <lineage>
        <taxon>Eukaryota</taxon>
        <taxon>Viridiplantae</taxon>
        <taxon>Streptophyta</taxon>
        <taxon>Embryophyta</taxon>
        <taxon>Tracheophyta</taxon>
        <taxon>Spermatophyta</taxon>
        <taxon>Magnoliopsida</taxon>
        <taxon>eudicotyledons</taxon>
        <taxon>Gunneridae</taxon>
        <taxon>Pentapetalae</taxon>
        <taxon>rosids</taxon>
        <taxon>fabids</taxon>
        <taxon>Rosales</taxon>
        <taxon>Rosaceae</taxon>
        <taxon>Rosoideae</taxon>
        <taxon>Rosoideae incertae sedis</taxon>
        <taxon>Rosa</taxon>
    </lineage>
</organism>
<dbReference type="AlphaFoldDB" id="A0A2P6RF86"/>
<comment type="caution">
    <text evidence="1">The sequence shown here is derived from an EMBL/GenBank/DDBJ whole genome shotgun (WGS) entry which is preliminary data.</text>
</comment>
<gene>
    <name evidence="1" type="ORF">RchiOBHm_Chr3g0486301</name>
</gene>
<dbReference type="EMBL" id="PDCK01000041">
    <property type="protein sequence ID" value="PRQ45082.1"/>
    <property type="molecule type" value="Genomic_DNA"/>
</dbReference>
<reference evidence="1 2" key="1">
    <citation type="journal article" date="2018" name="Nat. Genet.">
        <title>The Rosa genome provides new insights in the design of modern roses.</title>
        <authorList>
            <person name="Bendahmane M."/>
        </authorList>
    </citation>
    <scope>NUCLEOTIDE SEQUENCE [LARGE SCALE GENOMIC DNA]</scope>
    <source>
        <strain evidence="2">cv. Old Blush</strain>
    </source>
</reference>
<accession>A0A2P6RF86</accession>
<sequence length="63" mass="6863">MGVTKNGGESTLGSSRELILNTTYLNYKGINSHLDGVLMEMQGLVSDSNLEVGFLHFRPCIGF</sequence>
<evidence type="ECO:0000313" key="2">
    <source>
        <dbReference type="Proteomes" id="UP000238479"/>
    </source>
</evidence>
<dbReference type="Proteomes" id="UP000238479">
    <property type="component" value="Chromosome 3"/>
</dbReference>
<name>A0A2P6RF86_ROSCH</name>
<proteinExistence type="predicted"/>
<protein>
    <submittedName>
        <fullName evidence="1">Uncharacterized protein</fullName>
    </submittedName>
</protein>
<dbReference type="Gramene" id="PRQ45082">
    <property type="protein sequence ID" value="PRQ45082"/>
    <property type="gene ID" value="RchiOBHm_Chr3g0486301"/>
</dbReference>